<dbReference type="RefSeq" id="WP_158946341.1">
    <property type="nucleotide sequence ID" value="NZ_CP046400.1"/>
</dbReference>
<comment type="catalytic activity">
    <reaction evidence="8">
        <text>L-seryl-[protein] + ATP = 3-O-(5'-adenylyl)-L-seryl-[protein] + diphosphate</text>
        <dbReference type="Rhea" id="RHEA:58120"/>
        <dbReference type="Rhea" id="RHEA-COMP:9863"/>
        <dbReference type="Rhea" id="RHEA-COMP:15073"/>
        <dbReference type="ChEBI" id="CHEBI:29999"/>
        <dbReference type="ChEBI" id="CHEBI:30616"/>
        <dbReference type="ChEBI" id="CHEBI:33019"/>
        <dbReference type="ChEBI" id="CHEBI:142516"/>
        <dbReference type="EC" id="2.7.7.108"/>
    </reaction>
</comment>
<accession>A0A6I6JDH4</accession>
<dbReference type="KEGG" id="psel:GM415_02925"/>
<feature type="binding site" evidence="8">
    <location>
        <position position="106"/>
    </location>
    <ligand>
        <name>ATP</name>
        <dbReference type="ChEBI" id="CHEBI:30616"/>
    </ligand>
</feature>
<keyword evidence="4 8" id="KW-0479">Metal-binding</keyword>
<dbReference type="InterPro" id="IPR003846">
    <property type="entry name" value="SelO"/>
</dbReference>
<feature type="binding site" evidence="8">
    <location>
        <position position="118"/>
    </location>
    <ligand>
        <name>ATP</name>
        <dbReference type="ChEBI" id="CHEBI:30616"/>
    </ligand>
</feature>
<protein>
    <recommendedName>
        <fullName evidence="8">Protein nucleotidyltransferase YdiU</fullName>
        <ecNumber evidence="8">2.7.7.-</ecNumber>
    </recommendedName>
    <alternativeName>
        <fullName evidence="8">Protein adenylyltransferase YdiU</fullName>
        <ecNumber evidence="8">2.7.7.108</ecNumber>
    </alternativeName>
    <alternativeName>
        <fullName evidence="8">Protein uridylyltransferase YdiU</fullName>
        <ecNumber evidence="8">2.7.7.-</ecNumber>
    </alternativeName>
</protein>
<name>A0A6I6JDH4_9BACT</name>
<dbReference type="EC" id="2.7.7.-" evidence="8"/>
<evidence type="ECO:0000256" key="4">
    <source>
        <dbReference type="ARBA" id="ARBA00022723"/>
    </source>
</evidence>
<evidence type="ECO:0000256" key="5">
    <source>
        <dbReference type="ARBA" id="ARBA00022741"/>
    </source>
</evidence>
<comment type="catalytic activity">
    <reaction evidence="8">
        <text>L-tyrosyl-[protein] + UTP = O-(5'-uridylyl)-L-tyrosyl-[protein] + diphosphate</text>
        <dbReference type="Rhea" id="RHEA:83887"/>
        <dbReference type="Rhea" id="RHEA-COMP:10136"/>
        <dbReference type="Rhea" id="RHEA-COMP:20238"/>
        <dbReference type="ChEBI" id="CHEBI:33019"/>
        <dbReference type="ChEBI" id="CHEBI:46398"/>
        <dbReference type="ChEBI" id="CHEBI:46858"/>
        <dbReference type="ChEBI" id="CHEBI:90602"/>
    </reaction>
</comment>
<dbReference type="PANTHER" id="PTHR32057">
    <property type="entry name" value="PROTEIN ADENYLYLTRANSFERASE SELO, MITOCHONDRIAL"/>
    <property type="match status" value="1"/>
</dbReference>
<dbReference type="GO" id="GO:0030145">
    <property type="term" value="F:manganese ion binding"/>
    <property type="evidence" value="ECO:0007669"/>
    <property type="project" value="UniProtKB-UniRule"/>
</dbReference>
<dbReference type="GO" id="GO:0000287">
    <property type="term" value="F:magnesium ion binding"/>
    <property type="evidence" value="ECO:0007669"/>
    <property type="project" value="UniProtKB-UniRule"/>
</dbReference>
<feature type="binding site" evidence="8">
    <location>
        <position position="86"/>
    </location>
    <ligand>
        <name>ATP</name>
        <dbReference type="ChEBI" id="CHEBI:30616"/>
    </ligand>
</feature>
<dbReference type="EC" id="2.7.7.108" evidence="8"/>
<comment type="catalytic activity">
    <reaction evidence="8">
        <text>L-seryl-[protein] + UTP = O-(5'-uridylyl)-L-seryl-[protein] + diphosphate</text>
        <dbReference type="Rhea" id="RHEA:64604"/>
        <dbReference type="Rhea" id="RHEA-COMP:9863"/>
        <dbReference type="Rhea" id="RHEA-COMP:16635"/>
        <dbReference type="ChEBI" id="CHEBI:29999"/>
        <dbReference type="ChEBI" id="CHEBI:33019"/>
        <dbReference type="ChEBI" id="CHEBI:46398"/>
        <dbReference type="ChEBI" id="CHEBI:156051"/>
    </reaction>
</comment>
<evidence type="ECO:0000256" key="1">
    <source>
        <dbReference type="ARBA" id="ARBA00009747"/>
    </source>
</evidence>
<evidence type="ECO:0000256" key="3">
    <source>
        <dbReference type="ARBA" id="ARBA00022695"/>
    </source>
</evidence>
<evidence type="ECO:0000313" key="11">
    <source>
        <dbReference type="Proteomes" id="UP000428328"/>
    </source>
</evidence>
<reference evidence="10 11" key="1">
    <citation type="submission" date="2019-11" db="EMBL/GenBank/DDBJ databases">
        <authorList>
            <person name="Zheng R.K."/>
            <person name="Sun C.M."/>
        </authorList>
    </citation>
    <scope>NUCLEOTIDE SEQUENCE [LARGE SCALE GENOMIC DNA]</scope>
    <source>
        <strain evidence="10 11">SRB007</strain>
    </source>
</reference>
<evidence type="ECO:0000313" key="10">
    <source>
        <dbReference type="EMBL" id="QGY39120.1"/>
    </source>
</evidence>
<dbReference type="AlphaFoldDB" id="A0A6I6JDH4"/>
<sequence length="481" mass="53029">MPFDNTYARLPEDFFQRITPVPVAAPSLIRLNRELAESLGLDLPDDDTKLAEIFSGNALLEGSEPIAQAYAGHQFGGFVPQLGDGRAILLGEVVDAQGRRFDIQLKGSGQTRFSRSGDGRSPLGPVIREYVLSEAMHALGIPSSRGLAMTATGETVRRETPLPGGVFTRVAASHIRVGTFEYFASRQQETHLRTLADYAIDRHYPEAREAANPYAALFDAVCRAQARLVARWLCVGFIHGVMNTDNTTISGETIDYGPCAFLDRYNPAKVYSSIDMQGRYAYDNQPNIARWNLSSLGGCLIPLLDENRERAHAVGEEILESFGPVFTEAYHSGMCRKIGLTGADGDFALAGELLSLMARDRADFTLTFRLLGDRENPARFEGLFASSGEITAWREKWEDRLEQQGRAPDTVAEAMRTANPAFIPRNHRVAEAIAAAERADYGPLNRLMEVLAEPYADQPEDAEYMDPPAPDEEVRQTFCGT</sequence>
<keyword evidence="8" id="KW-0464">Manganese</keyword>
<comment type="similarity">
    <text evidence="1 8">Belongs to the SELO family.</text>
</comment>
<feature type="binding site" evidence="8">
    <location>
        <position position="119"/>
    </location>
    <ligand>
        <name>ATP</name>
        <dbReference type="ChEBI" id="CHEBI:30616"/>
    </ligand>
</feature>
<keyword evidence="5 8" id="KW-0547">Nucleotide-binding</keyword>
<keyword evidence="6 8" id="KW-0067">ATP-binding</keyword>
<feature type="region of interest" description="Disordered" evidence="9">
    <location>
        <begin position="459"/>
        <end position="481"/>
    </location>
</feature>
<feature type="binding site" evidence="8">
    <location>
        <position position="255"/>
    </location>
    <ligand>
        <name>ATP</name>
        <dbReference type="ChEBI" id="CHEBI:30616"/>
    </ligand>
</feature>
<keyword evidence="7 8" id="KW-0460">Magnesium</keyword>
<comment type="cofactor">
    <cofactor evidence="8">
        <name>Mg(2+)</name>
        <dbReference type="ChEBI" id="CHEBI:18420"/>
    </cofactor>
    <cofactor evidence="8">
        <name>Mn(2+)</name>
        <dbReference type="ChEBI" id="CHEBI:29035"/>
    </cofactor>
</comment>
<keyword evidence="3 8" id="KW-0548">Nucleotidyltransferase</keyword>
<comment type="catalytic activity">
    <reaction evidence="8">
        <text>L-threonyl-[protein] + ATP = 3-O-(5'-adenylyl)-L-threonyl-[protein] + diphosphate</text>
        <dbReference type="Rhea" id="RHEA:54292"/>
        <dbReference type="Rhea" id="RHEA-COMP:11060"/>
        <dbReference type="Rhea" id="RHEA-COMP:13847"/>
        <dbReference type="ChEBI" id="CHEBI:30013"/>
        <dbReference type="ChEBI" id="CHEBI:30616"/>
        <dbReference type="ChEBI" id="CHEBI:33019"/>
        <dbReference type="ChEBI" id="CHEBI:138113"/>
        <dbReference type="EC" id="2.7.7.108"/>
    </reaction>
</comment>
<dbReference type="HAMAP" id="MF_00692">
    <property type="entry name" value="SelO"/>
    <property type="match status" value="1"/>
</dbReference>
<evidence type="ECO:0000256" key="9">
    <source>
        <dbReference type="SAM" id="MobiDB-lite"/>
    </source>
</evidence>
<feature type="binding site" evidence="8">
    <location>
        <position position="255"/>
    </location>
    <ligand>
        <name>Mg(2+)</name>
        <dbReference type="ChEBI" id="CHEBI:18420"/>
    </ligand>
</feature>
<dbReference type="Proteomes" id="UP000428328">
    <property type="component" value="Chromosome"/>
</dbReference>
<comment type="function">
    <text evidence="8">Nucleotidyltransferase involved in the post-translational modification of proteins. It can catalyze the addition of adenosine monophosphate (AMP) or uridine monophosphate (UMP) to a protein, resulting in modifications known as AMPylation and UMPylation.</text>
</comment>
<dbReference type="GO" id="GO:0070733">
    <property type="term" value="F:AMPylase activity"/>
    <property type="evidence" value="ECO:0007669"/>
    <property type="project" value="UniProtKB-EC"/>
</dbReference>
<dbReference type="GO" id="GO:0005524">
    <property type="term" value="F:ATP binding"/>
    <property type="evidence" value="ECO:0007669"/>
    <property type="project" value="UniProtKB-UniRule"/>
</dbReference>
<organism evidence="10 11">
    <name type="scientific">Pseudodesulfovibrio cashew</name>
    <dbReference type="NCBI Taxonomy" id="2678688"/>
    <lineage>
        <taxon>Bacteria</taxon>
        <taxon>Pseudomonadati</taxon>
        <taxon>Thermodesulfobacteriota</taxon>
        <taxon>Desulfovibrionia</taxon>
        <taxon>Desulfovibrionales</taxon>
        <taxon>Desulfovibrionaceae</taxon>
    </lineage>
</organism>
<dbReference type="EMBL" id="CP046400">
    <property type="protein sequence ID" value="QGY39120.1"/>
    <property type="molecule type" value="Genomic_DNA"/>
</dbReference>
<gene>
    <name evidence="8" type="primary">ydiU</name>
    <name evidence="8" type="synonym">selO</name>
    <name evidence="10" type="ORF">GM415_02925</name>
</gene>
<feature type="binding site" evidence="8">
    <location>
        <position position="176"/>
    </location>
    <ligand>
        <name>ATP</name>
        <dbReference type="ChEBI" id="CHEBI:30616"/>
    </ligand>
</feature>
<comment type="catalytic activity">
    <reaction evidence="8">
        <text>L-tyrosyl-[protein] + ATP = O-(5'-adenylyl)-L-tyrosyl-[protein] + diphosphate</text>
        <dbReference type="Rhea" id="RHEA:54288"/>
        <dbReference type="Rhea" id="RHEA-COMP:10136"/>
        <dbReference type="Rhea" id="RHEA-COMP:13846"/>
        <dbReference type="ChEBI" id="CHEBI:30616"/>
        <dbReference type="ChEBI" id="CHEBI:33019"/>
        <dbReference type="ChEBI" id="CHEBI:46858"/>
        <dbReference type="ChEBI" id="CHEBI:83624"/>
        <dbReference type="EC" id="2.7.7.108"/>
    </reaction>
</comment>
<evidence type="ECO:0000256" key="8">
    <source>
        <dbReference type="HAMAP-Rule" id="MF_00692"/>
    </source>
</evidence>
<evidence type="ECO:0000256" key="7">
    <source>
        <dbReference type="ARBA" id="ARBA00022842"/>
    </source>
</evidence>
<dbReference type="PANTHER" id="PTHR32057:SF14">
    <property type="entry name" value="PROTEIN ADENYLYLTRANSFERASE SELO, MITOCHONDRIAL"/>
    <property type="match status" value="1"/>
</dbReference>
<evidence type="ECO:0000256" key="6">
    <source>
        <dbReference type="ARBA" id="ARBA00022840"/>
    </source>
</evidence>
<feature type="binding site" evidence="8">
    <location>
        <position position="85"/>
    </location>
    <ligand>
        <name>ATP</name>
        <dbReference type="ChEBI" id="CHEBI:30616"/>
    </ligand>
</feature>
<dbReference type="NCBIfam" id="NF000658">
    <property type="entry name" value="PRK00029.1"/>
    <property type="match status" value="1"/>
</dbReference>
<keyword evidence="2 8" id="KW-0808">Transferase</keyword>
<feature type="active site" description="Proton acceptor" evidence="8">
    <location>
        <position position="245"/>
    </location>
</feature>
<feature type="binding site" evidence="8">
    <location>
        <position position="169"/>
    </location>
    <ligand>
        <name>ATP</name>
        <dbReference type="ChEBI" id="CHEBI:30616"/>
    </ligand>
</feature>
<keyword evidence="11" id="KW-1185">Reference proteome</keyword>
<comment type="catalytic activity">
    <reaction evidence="8">
        <text>L-histidyl-[protein] + UTP = N(tele)-(5'-uridylyl)-L-histidyl-[protein] + diphosphate</text>
        <dbReference type="Rhea" id="RHEA:83891"/>
        <dbReference type="Rhea" id="RHEA-COMP:9745"/>
        <dbReference type="Rhea" id="RHEA-COMP:20239"/>
        <dbReference type="ChEBI" id="CHEBI:29979"/>
        <dbReference type="ChEBI" id="CHEBI:33019"/>
        <dbReference type="ChEBI" id="CHEBI:46398"/>
        <dbReference type="ChEBI" id="CHEBI:233474"/>
    </reaction>
</comment>
<proteinExistence type="inferred from homology"/>
<feature type="binding site" evidence="8">
    <location>
        <position position="246"/>
    </location>
    <ligand>
        <name>Mg(2+)</name>
        <dbReference type="ChEBI" id="CHEBI:18420"/>
    </ligand>
</feature>
<dbReference type="Pfam" id="PF02696">
    <property type="entry name" value="SelO"/>
    <property type="match status" value="1"/>
</dbReference>
<feature type="binding site" evidence="8">
    <location>
        <position position="83"/>
    </location>
    <ligand>
        <name>ATP</name>
        <dbReference type="ChEBI" id="CHEBI:30616"/>
    </ligand>
</feature>
<evidence type="ECO:0000256" key="2">
    <source>
        <dbReference type="ARBA" id="ARBA00022679"/>
    </source>
</evidence>